<keyword evidence="4" id="KW-1185">Reference proteome</keyword>
<dbReference type="EMBL" id="PNCL01000037">
    <property type="protein sequence ID" value="TMP59898.1"/>
    <property type="molecule type" value="Genomic_DNA"/>
</dbReference>
<dbReference type="AlphaFoldDB" id="A0A5S3XQP2"/>
<dbReference type="SUPFAM" id="SSF53756">
    <property type="entry name" value="UDP-Glycosyltransferase/glycogen phosphorylase"/>
    <property type="match status" value="1"/>
</dbReference>
<dbReference type="EMBL" id="PNCK01000072">
    <property type="protein sequence ID" value="TMP40624.1"/>
    <property type="molecule type" value="Genomic_DNA"/>
</dbReference>
<accession>A0A5S3XQP2</accession>
<gene>
    <name evidence="3" type="ORF">CWB96_08115</name>
    <name evidence="2" type="ORF">CWB97_17735</name>
</gene>
<organism evidence="3 5">
    <name type="scientific">Pseudoalteromonas citrea</name>
    <dbReference type="NCBI Taxonomy" id="43655"/>
    <lineage>
        <taxon>Bacteria</taxon>
        <taxon>Pseudomonadati</taxon>
        <taxon>Pseudomonadota</taxon>
        <taxon>Gammaproteobacteria</taxon>
        <taxon>Alteromonadales</taxon>
        <taxon>Pseudoalteromonadaceae</taxon>
        <taxon>Pseudoalteromonas</taxon>
    </lineage>
</organism>
<dbReference type="Gene3D" id="3.40.50.2000">
    <property type="entry name" value="Glycogen Phosphorylase B"/>
    <property type="match status" value="1"/>
</dbReference>
<dbReference type="Proteomes" id="UP000305730">
    <property type="component" value="Unassembled WGS sequence"/>
</dbReference>
<protein>
    <submittedName>
        <fullName evidence="3">Diacylglycerol glucosyltransferase</fullName>
    </submittedName>
</protein>
<evidence type="ECO:0000313" key="5">
    <source>
        <dbReference type="Proteomes" id="UP000307706"/>
    </source>
</evidence>
<evidence type="ECO:0000259" key="1">
    <source>
        <dbReference type="Pfam" id="PF00534"/>
    </source>
</evidence>
<evidence type="ECO:0000313" key="2">
    <source>
        <dbReference type="EMBL" id="TMP40624.1"/>
    </source>
</evidence>
<reference evidence="4 5" key="1">
    <citation type="submission" date="2017-12" db="EMBL/GenBank/DDBJ databases">
        <authorList>
            <person name="Paulsen S."/>
            <person name="Gram L.K."/>
        </authorList>
    </citation>
    <scope>NUCLEOTIDE SEQUENCE [LARGE SCALE GENOMIC DNA]</scope>
    <source>
        <strain evidence="3 5">S2231</strain>
        <strain evidence="2 4">S2233</strain>
    </source>
</reference>
<dbReference type="Pfam" id="PF00534">
    <property type="entry name" value="Glycos_transf_1"/>
    <property type="match status" value="1"/>
</dbReference>
<dbReference type="OrthoDB" id="6283850at2"/>
<dbReference type="RefSeq" id="WP_138598021.1">
    <property type="nucleotide sequence ID" value="NZ_PNCK01000072.1"/>
</dbReference>
<proteinExistence type="predicted"/>
<dbReference type="GO" id="GO:0016757">
    <property type="term" value="F:glycosyltransferase activity"/>
    <property type="evidence" value="ECO:0007669"/>
    <property type="project" value="InterPro"/>
</dbReference>
<reference evidence="3" key="3">
    <citation type="submission" date="2019-09" db="EMBL/GenBank/DDBJ databases">
        <title>Co-occurence of chitin degradation, pigmentation and bioactivity in marine Pseudoalteromonas.</title>
        <authorList>
            <person name="Sonnenschein E.C."/>
            <person name="Bech P.K."/>
        </authorList>
    </citation>
    <scope>NUCLEOTIDE SEQUENCE</scope>
    <source>
        <strain evidence="3">S2231</strain>
        <strain evidence="2">S2233</strain>
    </source>
</reference>
<reference evidence="4 5" key="2">
    <citation type="submission" date="2019-06" db="EMBL/GenBank/DDBJ databases">
        <title>Co-occurence of chitin degradation, pigmentation and bioactivity in marine Pseudoalteromonas.</title>
        <authorList>
            <person name="Sonnenschein E.C."/>
            <person name="Bech P.K."/>
        </authorList>
    </citation>
    <scope>NUCLEOTIDE SEQUENCE [LARGE SCALE GENOMIC DNA]</scope>
    <source>
        <strain evidence="5">S2231</strain>
        <strain evidence="4">S2233</strain>
    </source>
</reference>
<comment type="caution">
    <text evidence="3">The sequence shown here is derived from an EMBL/GenBank/DDBJ whole genome shotgun (WGS) entry which is preliminary data.</text>
</comment>
<feature type="domain" description="Glycosyl transferase family 1" evidence="1">
    <location>
        <begin position="216"/>
        <end position="339"/>
    </location>
</feature>
<sequence>MLILYVESGAGSRALALTMQQRLQQRGEPSTLVSLSEILPVWLTKLLFEQYYDWCLEGKQHHSKLYGSRWFYPVLYKLLPLMLWFKGNDKKAKAKALFTQHQQVLACSYYGAFFARYYCKKLAIKRPIHGVLGDYSISSGWQTPVDNLFVSHAYDNAVFEWHKTRKTPVHASGIPAHILDDKQVRCMQLGRVLLCGGGWGLGITPTTVQTLLNAKKITRLQVVCGQNASLEQQLTTMFSEDIAAGRLEVLGFVDDLTHLYQEAEVLITKSGGITLTEASLTNTCVVVSSALPGQEQHNRDVFKKAKAVVTAQSPESLLAAVVRLIGNTEEKHILTNNAAALVRHDAPDYICNVLLNHHQENRHVD</sequence>
<evidence type="ECO:0000313" key="4">
    <source>
        <dbReference type="Proteomes" id="UP000305730"/>
    </source>
</evidence>
<evidence type="ECO:0000313" key="3">
    <source>
        <dbReference type="EMBL" id="TMP59898.1"/>
    </source>
</evidence>
<dbReference type="InterPro" id="IPR001296">
    <property type="entry name" value="Glyco_trans_1"/>
</dbReference>
<name>A0A5S3XQP2_9GAMM</name>
<dbReference type="PANTHER" id="PTHR43025">
    <property type="entry name" value="MONOGALACTOSYLDIACYLGLYCEROL SYNTHASE"/>
    <property type="match status" value="1"/>
</dbReference>
<keyword evidence="3" id="KW-0808">Transferase</keyword>
<dbReference type="PANTHER" id="PTHR43025:SF3">
    <property type="entry name" value="MONOGALACTOSYLDIACYLGLYCEROL SYNTHASE 1, CHLOROPLASTIC"/>
    <property type="match status" value="1"/>
</dbReference>
<dbReference type="Proteomes" id="UP000307706">
    <property type="component" value="Unassembled WGS sequence"/>
</dbReference>
<dbReference type="InterPro" id="IPR050519">
    <property type="entry name" value="Glycosyltransf_28_UgtP"/>
</dbReference>